<sequence>MQARSTRKSLTKTRKSKNLQFLPYARRNSEAITDFMIVTLRIRTEDKILSRKRFVVVEKKKIRTSDGPTFFDQEEDVGRYGLPHEMLQLQVEDKEIRLGDDIHPEEAKFPRFQKIPPARPTKENRELTMEAVAKTVNISTFSDCLHNTC</sequence>
<dbReference type="AlphaFoldDB" id="A0A8I6RFL7"/>
<keyword evidence="2" id="KW-1185">Reference proteome</keyword>
<proteinExistence type="predicted"/>
<dbReference type="Proteomes" id="UP000494040">
    <property type="component" value="Unassembled WGS sequence"/>
</dbReference>
<protein>
    <submittedName>
        <fullName evidence="1">Uncharacterized protein</fullName>
    </submittedName>
</protein>
<name>A0A8I6RFL7_CIMLE</name>
<accession>A0A8I6RFL7</accession>
<evidence type="ECO:0000313" key="1">
    <source>
        <dbReference type="EnsemblMetazoa" id="XP_014243940.1"/>
    </source>
</evidence>
<dbReference type="EnsemblMetazoa" id="XM_014388454.2">
    <property type="protein sequence ID" value="XP_014243940.1"/>
    <property type="gene ID" value="LOC106663558"/>
</dbReference>
<dbReference type="RefSeq" id="XP_014243940.1">
    <property type="nucleotide sequence ID" value="XM_014388454.2"/>
</dbReference>
<reference evidence="1" key="1">
    <citation type="submission" date="2022-01" db="UniProtKB">
        <authorList>
            <consortium name="EnsemblMetazoa"/>
        </authorList>
    </citation>
    <scope>IDENTIFICATION</scope>
</reference>
<dbReference type="KEGG" id="clec:106663558"/>
<evidence type="ECO:0000313" key="2">
    <source>
        <dbReference type="Proteomes" id="UP000494040"/>
    </source>
</evidence>
<organism evidence="1 2">
    <name type="scientific">Cimex lectularius</name>
    <name type="common">Bed bug</name>
    <name type="synonym">Acanthia lectularia</name>
    <dbReference type="NCBI Taxonomy" id="79782"/>
    <lineage>
        <taxon>Eukaryota</taxon>
        <taxon>Metazoa</taxon>
        <taxon>Ecdysozoa</taxon>
        <taxon>Arthropoda</taxon>
        <taxon>Hexapoda</taxon>
        <taxon>Insecta</taxon>
        <taxon>Pterygota</taxon>
        <taxon>Neoptera</taxon>
        <taxon>Paraneoptera</taxon>
        <taxon>Hemiptera</taxon>
        <taxon>Heteroptera</taxon>
        <taxon>Panheteroptera</taxon>
        <taxon>Cimicomorpha</taxon>
        <taxon>Cimicidae</taxon>
        <taxon>Cimex</taxon>
    </lineage>
</organism>
<dbReference type="GeneID" id="106663558"/>